<dbReference type="Gene3D" id="3.90.79.10">
    <property type="entry name" value="Nucleoside Triphosphate Pyrophosphohydrolase"/>
    <property type="match status" value="1"/>
</dbReference>
<proteinExistence type="predicted"/>
<comment type="caution">
    <text evidence="3">The sequence shown here is derived from an EMBL/GenBank/DDBJ whole genome shotgun (WGS) entry which is preliminary data.</text>
</comment>
<protein>
    <recommendedName>
        <fullName evidence="2">Nudix hydrolase domain-containing protein</fullName>
    </recommendedName>
</protein>
<organism evidence="3 4">
    <name type="scientific">Acer negundo</name>
    <name type="common">Box elder</name>
    <dbReference type="NCBI Taxonomy" id="4023"/>
    <lineage>
        <taxon>Eukaryota</taxon>
        <taxon>Viridiplantae</taxon>
        <taxon>Streptophyta</taxon>
        <taxon>Embryophyta</taxon>
        <taxon>Tracheophyta</taxon>
        <taxon>Spermatophyta</taxon>
        <taxon>Magnoliopsida</taxon>
        <taxon>eudicotyledons</taxon>
        <taxon>Gunneridae</taxon>
        <taxon>Pentapetalae</taxon>
        <taxon>rosids</taxon>
        <taxon>malvids</taxon>
        <taxon>Sapindales</taxon>
        <taxon>Sapindaceae</taxon>
        <taxon>Hippocastanoideae</taxon>
        <taxon>Acereae</taxon>
        <taxon>Acer</taxon>
    </lineage>
</organism>
<dbReference type="InterPro" id="IPR000086">
    <property type="entry name" value="NUDIX_hydrolase_dom"/>
</dbReference>
<dbReference type="GO" id="GO:0035539">
    <property type="term" value="F:8-oxo-7,8-dihydrodeoxyguanosine triphosphate pyrophosphatase activity"/>
    <property type="evidence" value="ECO:0007669"/>
    <property type="project" value="TreeGrafter"/>
</dbReference>
<accession>A0AAD5ILU7</accession>
<evidence type="ECO:0000313" key="4">
    <source>
        <dbReference type="Proteomes" id="UP001064489"/>
    </source>
</evidence>
<dbReference type="PANTHER" id="PTHR16099">
    <property type="entry name" value="8-OXO-DGTP DIPHOSPHATES NUDT15"/>
    <property type="match status" value="1"/>
</dbReference>
<reference evidence="3" key="1">
    <citation type="journal article" date="2022" name="Plant J.">
        <title>Strategies of tolerance reflected in two North American maple genomes.</title>
        <authorList>
            <person name="McEvoy S.L."/>
            <person name="Sezen U.U."/>
            <person name="Trouern-Trend A."/>
            <person name="McMahon S.M."/>
            <person name="Schaberg P.G."/>
            <person name="Yang J."/>
            <person name="Wegrzyn J.L."/>
            <person name="Swenson N.G."/>
        </authorList>
    </citation>
    <scope>NUCLEOTIDE SEQUENCE</scope>
    <source>
        <strain evidence="3">91603</strain>
    </source>
</reference>
<dbReference type="GO" id="GO:0006203">
    <property type="term" value="P:dGTP catabolic process"/>
    <property type="evidence" value="ECO:0007669"/>
    <property type="project" value="TreeGrafter"/>
</dbReference>
<dbReference type="Pfam" id="PF00293">
    <property type="entry name" value="NUDIX"/>
    <property type="match status" value="1"/>
</dbReference>
<dbReference type="CDD" id="cd04678">
    <property type="entry name" value="NUDIX_MTH2_Nudt15"/>
    <property type="match status" value="1"/>
</dbReference>
<dbReference type="EMBL" id="JAJSOW010000104">
    <property type="protein sequence ID" value="KAI9169659.1"/>
    <property type="molecule type" value="Genomic_DNA"/>
</dbReference>
<dbReference type="AlphaFoldDB" id="A0AAD5ILU7"/>
<dbReference type="PROSITE" id="PS51462">
    <property type="entry name" value="NUDIX"/>
    <property type="match status" value="1"/>
</dbReference>
<name>A0AAD5ILU7_ACENE</name>
<dbReference type="SUPFAM" id="SSF55811">
    <property type="entry name" value="Nudix"/>
    <property type="match status" value="1"/>
</dbReference>
<reference evidence="3" key="2">
    <citation type="submission" date="2023-02" db="EMBL/GenBank/DDBJ databases">
        <authorList>
            <person name="Swenson N.G."/>
            <person name="Wegrzyn J.L."/>
            <person name="Mcevoy S.L."/>
        </authorList>
    </citation>
    <scope>NUCLEOTIDE SEQUENCE</scope>
    <source>
        <strain evidence="3">91603</strain>
        <tissue evidence="3">Leaf</tissue>
    </source>
</reference>
<dbReference type="InterPro" id="IPR015797">
    <property type="entry name" value="NUDIX_hydrolase-like_dom_sf"/>
</dbReference>
<evidence type="ECO:0000256" key="1">
    <source>
        <dbReference type="ARBA" id="ARBA00022801"/>
    </source>
</evidence>
<dbReference type="FunFam" id="3.90.79.10:FF:000060">
    <property type="entry name" value="Nudix hydrolase 1"/>
    <property type="match status" value="1"/>
</dbReference>
<dbReference type="PRINTS" id="PR00502">
    <property type="entry name" value="NUDIXFAMILY"/>
</dbReference>
<keyword evidence="1" id="KW-0378">Hydrolase</keyword>
<dbReference type="GO" id="GO:0005829">
    <property type="term" value="C:cytosol"/>
    <property type="evidence" value="ECO:0007669"/>
    <property type="project" value="TreeGrafter"/>
</dbReference>
<feature type="domain" description="Nudix hydrolase" evidence="2">
    <location>
        <begin position="86"/>
        <end position="219"/>
    </location>
</feature>
<dbReference type="PANTHER" id="PTHR16099:SF5">
    <property type="entry name" value="NUCLEOTIDE TRIPHOSPHATE DIPHOSPHATASE NUDT15"/>
    <property type="match status" value="1"/>
</dbReference>
<dbReference type="Proteomes" id="UP001064489">
    <property type="component" value="Chromosome 7"/>
</dbReference>
<dbReference type="InterPro" id="IPR020476">
    <property type="entry name" value="Nudix_hydrolase"/>
</dbReference>
<sequence length="225" mass="25283">MLLTSSGCGVGKWGFECRKMVFCNPTAFTTNLRGCQFNSPLLKFCKAQEEQDTSASIKKPAHSVTLSNLKRNNKVKKTEKTHMEKVPRVGVAVFLLRGKTVLLGLRRNSIGDSTYALPGGHLEFGESFEECGARELKEETGLDIEKIEFLTVTNKVFKESPKPAHYVTIFLRAALSDPLQDFQNLEPDKCSGLGWYDWDNLPKPLFWPLEEMVQSGFNPFPSQTD</sequence>
<evidence type="ECO:0000259" key="2">
    <source>
        <dbReference type="PROSITE" id="PS51462"/>
    </source>
</evidence>
<evidence type="ECO:0000313" key="3">
    <source>
        <dbReference type="EMBL" id="KAI9169659.1"/>
    </source>
</evidence>
<keyword evidence="4" id="KW-1185">Reference proteome</keyword>
<gene>
    <name evidence="3" type="ORF">LWI28_015684</name>
</gene>